<reference evidence="2 3" key="1">
    <citation type="journal article" date="2018" name="Front. Plant Sci.">
        <title>Red Clover (Trifolium pratense) and Zigzag Clover (T. medium) - A Picture of Genomic Similarities and Differences.</title>
        <authorList>
            <person name="Dluhosova J."/>
            <person name="Istvanek J."/>
            <person name="Nedelnik J."/>
            <person name="Repkova J."/>
        </authorList>
    </citation>
    <scope>NUCLEOTIDE SEQUENCE [LARGE SCALE GENOMIC DNA]</scope>
    <source>
        <strain evidence="3">cv. 10/8</strain>
        <tissue evidence="2">Leaf</tissue>
    </source>
</reference>
<feature type="non-terminal residue" evidence="2">
    <location>
        <position position="60"/>
    </location>
</feature>
<name>A0A392PMG7_9FABA</name>
<feature type="compositionally biased region" description="Polar residues" evidence="1">
    <location>
        <begin position="21"/>
        <end position="31"/>
    </location>
</feature>
<dbReference type="AlphaFoldDB" id="A0A392PMG7"/>
<accession>A0A392PMG7</accession>
<organism evidence="2 3">
    <name type="scientific">Trifolium medium</name>
    <dbReference type="NCBI Taxonomy" id="97028"/>
    <lineage>
        <taxon>Eukaryota</taxon>
        <taxon>Viridiplantae</taxon>
        <taxon>Streptophyta</taxon>
        <taxon>Embryophyta</taxon>
        <taxon>Tracheophyta</taxon>
        <taxon>Spermatophyta</taxon>
        <taxon>Magnoliopsida</taxon>
        <taxon>eudicotyledons</taxon>
        <taxon>Gunneridae</taxon>
        <taxon>Pentapetalae</taxon>
        <taxon>rosids</taxon>
        <taxon>fabids</taxon>
        <taxon>Fabales</taxon>
        <taxon>Fabaceae</taxon>
        <taxon>Papilionoideae</taxon>
        <taxon>50 kb inversion clade</taxon>
        <taxon>NPAAA clade</taxon>
        <taxon>Hologalegina</taxon>
        <taxon>IRL clade</taxon>
        <taxon>Trifolieae</taxon>
        <taxon>Trifolium</taxon>
    </lineage>
</organism>
<dbReference type="Proteomes" id="UP000265520">
    <property type="component" value="Unassembled WGS sequence"/>
</dbReference>
<proteinExistence type="predicted"/>
<evidence type="ECO:0000313" key="2">
    <source>
        <dbReference type="EMBL" id="MCI13291.1"/>
    </source>
</evidence>
<evidence type="ECO:0000256" key="1">
    <source>
        <dbReference type="SAM" id="MobiDB-lite"/>
    </source>
</evidence>
<comment type="caution">
    <text evidence="2">The sequence shown here is derived from an EMBL/GenBank/DDBJ whole genome shotgun (WGS) entry which is preliminary data.</text>
</comment>
<evidence type="ECO:0000313" key="3">
    <source>
        <dbReference type="Proteomes" id="UP000265520"/>
    </source>
</evidence>
<protein>
    <submittedName>
        <fullName evidence="2">Phospholipid-transporting ATPase 3-like</fullName>
    </submittedName>
</protein>
<feature type="region of interest" description="Disordered" evidence="1">
    <location>
        <begin position="1"/>
        <end position="35"/>
    </location>
</feature>
<feature type="compositionally biased region" description="Low complexity" evidence="1">
    <location>
        <begin position="10"/>
        <end position="20"/>
    </location>
</feature>
<dbReference type="EMBL" id="LXQA010087674">
    <property type="protein sequence ID" value="MCI13291.1"/>
    <property type="molecule type" value="Genomic_DNA"/>
</dbReference>
<sequence length="60" mass="6714">MMKGWDGIQSSVSSSSRSSSTINNRVPSQSVRLGRVQPQAPTFRTIFCNDREANLPVRFK</sequence>
<keyword evidence="3" id="KW-1185">Reference proteome</keyword>